<dbReference type="STRING" id="80852.AWOD_II_0746"/>
<evidence type="ECO:0000313" key="3">
    <source>
        <dbReference type="Proteomes" id="UP000032427"/>
    </source>
</evidence>
<evidence type="ECO:0000259" key="1">
    <source>
        <dbReference type="PROSITE" id="PS51186"/>
    </source>
</evidence>
<name>A0A090IAC9_9GAMM</name>
<dbReference type="EMBL" id="LN554847">
    <property type="protein sequence ID" value="CED57377.1"/>
    <property type="molecule type" value="Genomic_DNA"/>
</dbReference>
<protein>
    <submittedName>
        <fullName evidence="2">Putative acetyltransferase, GNAT family</fullName>
    </submittedName>
</protein>
<dbReference type="KEGG" id="awd:AWOD_II_0746"/>
<dbReference type="PROSITE" id="PS51186">
    <property type="entry name" value="GNAT"/>
    <property type="match status" value="1"/>
</dbReference>
<dbReference type="GeneID" id="28542993"/>
<keyword evidence="3" id="KW-1185">Reference proteome</keyword>
<dbReference type="Gene3D" id="3.40.630.30">
    <property type="match status" value="1"/>
</dbReference>
<dbReference type="InterPro" id="IPR000182">
    <property type="entry name" value="GNAT_dom"/>
</dbReference>
<gene>
    <name evidence="2" type="ORF">AWOD_II_0746</name>
</gene>
<organism evidence="2 3">
    <name type="scientific">Aliivibrio wodanis</name>
    <dbReference type="NCBI Taxonomy" id="80852"/>
    <lineage>
        <taxon>Bacteria</taxon>
        <taxon>Pseudomonadati</taxon>
        <taxon>Pseudomonadota</taxon>
        <taxon>Gammaproteobacteria</taxon>
        <taxon>Vibrionales</taxon>
        <taxon>Vibrionaceae</taxon>
        <taxon>Aliivibrio</taxon>
    </lineage>
</organism>
<feature type="domain" description="N-acetyltransferase" evidence="1">
    <location>
        <begin position="8"/>
        <end position="151"/>
    </location>
</feature>
<dbReference type="AlphaFoldDB" id="A0A090IAC9"/>
<dbReference type="OrthoDB" id="9127144at2"/>
<dbReference type="PATRIC" id="fig|80852.17.peg.3530"/>
<reference evidence="3" key="1">
    <citation type="submission" date="2014-09" db="EMBL/GenBank/DDBJ databases">
        <authorList>
            <person name="Hjerde E."/>
        </authorList>
    </citation>
    <scope>NUCLEOTIDE SEQUENCE [LARGE SCALE GENOMIC DNA]</scope>
    <source>
        <strain evidence="3">06/09/139</strain>
    </source>
</reference>
<keyword evidence="2" id="KW-0808">Transferase</keyword>
<dbReference type="HOGENOM" id="CLU_111226_4_0_6"/>
<accession>A0A090IAC9</accession>
<dbReference type="RefSeq" id="WP_023604652.1">
    <property type="nucleotide sequence ID" value="NZ_LN554847.1"/>
</dbReference>
<evidence type="ECO:0000313" key="2">
    <source>
        <dbReference type="EMBL" id="CED57377.1"/>
    </source>
</evidence>
<dbReference type="Pfam" id="PF00583">
    <property type="entry name" value="Acetyltransf_1"/>
    <property type="match status" value="1"/>
</dbReference>
<dbReference type="GO" id="GO:0016747">
    <property type="term" value="F:acyltransferase activity, transferring groups other than amino-acyl groups"/>
    <property type="evidence" value="ECO:0007669"/>
    <property type="project" value="InterPro"/>
</dbReference>
<dbReference type="CDD" id="cd04301">
    <property type="entry name" value="NAT_SF"/>
    <property type="match status" value="1"/>
</dbReference>
<sequence>MEIDTNSLNLRDLTKDSFYAVCLLSVKPEQVNHVDSNAISIAEASFSESAWFKGIYLNDIAIGFVMVDVKPNENKYYLWRFMIDAKYQGFGLGKRSIELLLIELKNQFGASKLTTSVVSSENSPLRFYESLGFRLSGSLIDGRERELILSF</sequence>
<proteinExistence type="predicted"/>
<dbReference type="Proteomes" id="UP000032427">
    <property type="component" value="Chromosome 2"/>
</dbReference>
<dbReference type="SUPFAM" id="SSF55729">
    <property type="entry name" value="Acyl-CoA N-acyltransferases (Nat)"/>
    <property type="match status" value="1"/>
</dbReference>
<dbReference type="InterPro" id="IPR016181">
    <property type="entry name" value="Acyl_CoA_acyltransferase"/>
</dbReference>